<evidence type="ECO:0000256" key="2">
    <source>
        <dbReference type="ARBA" id="ARBA00022448"/>
    </source>
</evidence>
<keyword evidence="3" id="KW-1003">Cell membrane</keyword>
<comment type="subcellular location">
    <subcellularLocation>
        <location evidence="1 7">Cell membrane</location>
        <topology evidence="1 7">Multi-pass membrane protein</topology>
    </subcellularLocation>
</comment>
<sequence>MLKYLVKRIISLIPVVIVISIMLFGFVKIMPGDPVLGMMNPNIKDPVEYQAQEARIREQLGLDKSLPEQYVKWVGNTVKGDLGFSLSERKPVKDVIGRPLQNTISVNVIAITLSFIISVIVGIKSAVKRGGWYDKTWQVLSIIGMSMPTLLISILLIYVFAIKLGWFPTQGMPVQGMTSGFASVVEWMKYATLVIMTLTIGSLASTIRYVRNAMIEVLNSDYIRTARAKGLSNKVIIYSHAFRNALIPVVTILAGSIAGIFGGAAITERIFSWNGIGSVLVSGINSRDYQLVLAINIFYAIISLVSNVVMDIGYALVDPRVKLD</sequence>
<dbReference type="Pfam" id="PF00528">
    <property type="entry name" value="BPD_transp_1"/>
    <property type="match status" value="1"/>
</dbReference>
<evidence type="ECO:0000256" key="7">
    <source>
        <dbReference type="RuleBase" id="RU363032"/>
    </source>
</evidence>
<feature type="transmembrane region" description="Helical" evidence="7">
    <location>
        <begin position="245"/>
        <end position="271"/>
    </location>
</feature>
<dbReference type="Proteomes" id="UP000515928">
    <property type="component" value="Chromosome"/>
</dbReference>
<dbReference type="PROSITE" id="PS50928">
    <property type="entry name" value="ABC_TM1"/>
    <property type="match status" value="1"/>
</dbReference>
<dbReference type="InterPro" id="IPR000515">
    <property type="entry name" value="MetI-like"/>
</dbReference>
<dbReference type="PANTHER" id="PTHR43163">
    <property type="entry name" value="DIPEPTIDE TRANSPORT SYSTEM PERMEASE PROTEIN DPPB-RELATED"/>
    <property type="match status" value="1"/>
</dbReference>
<dbReference type="AlphaFoldDB" id="A0A7G9RWY6"/>
<feature type="transmembrane region" description="Helical" evidence="7">
    <location>
        <begin position="12"/>
        <end position="30"/>
    </location>
</feature>
<proteinExistence type="inferred from homology"/>
<keyword evidence="4 7" id="KW-0812">Transmembrane</keyword>
<feature type="transmembrane region" description="Helical" evidence="7">
    <location>
        <begin position="104"/>
        <end position="127"/>
    </location>
</feature>
<feature type="domain" description="ABC transmembrane type-1" evidence="8">
    <location>
        <begin position="100"/>
        <end position="310"/>
    </location>
</feature>
<keyword evidence="5 7" id="KW-1133">Transmembrane helix</keyword>
<dbReference type="GO" id="GO:0055085">
    <property type="term" value="P:transmembrane transport"/>
    <property type="evidence" value="ECO:0007669"/>
    <property type="project" value="InterPro"/>
</dbReference>
<evidence type="ECO:0000256" key="1">
    <source>
        <dbReference type="ARBA" id="ARBA00004651"/>
    </source>
</evidence>
<dbReference type="SUPFAM" id="SSF161098">
    <property type="entry name" value="MetI-like"/>
    <property type="match status" value="1"/>
</dbReference>
<protein>
    <submittedName>
        <fullName evidence="9">ABC transporter permease</fullName>
    </submittedName>
</protein>
<evidence type="ECO:0000313" key="10">
    <source>
        <dbReference type="Proteomes" id="UP000515928"/>
    </source>
</evidence>
<keyword evidence="6 7" id="KW-0472">Membrane</keyword>
<name>A0A7G9RWY6_9FIRM</name>
<dbReference type="InterPro" id="IPR035906">
    <property type="entry name" value="MetI-like_sf"/>
</dbReference>
<evidence type="ECO:0000256" key="3">
    <source>
        <dbReference type="ARBA" id="ARBA00022475"/>
    </source>
</evidence>
<dbReference type="PANTHER" id="PTHR43163:SF6">
    <property type="entry name" value="DIPEPTIDE TRANSPORT SYSTEM PERMEASE PROTEIN DPPB-RELATED"/>
    <property type="match status" value="1"/>
</dbReference>
<dbReference type="InterPro" id="IPR045621">
    <property type="entry name" value="BPD_transp_1_N"/>
</dbReference>
<dbReference type="CDD" id="cd06261">
    <property type="entry name" value="TM_PBP2"/>
    <property type="match status" value="1"/>
</dbReference>
<dbReference type="GO" id="GO:0005886">
    <property type="term" value="C:plasma membrane"/>
    <property type="evidence" value="ECO:0007669"/>
    <property type="project" value="UniProtKB-SubCell"/>
</dbReference>
<feature type="transmembrane region" description="Helical" evidence="7">
    <location>
        <begin position="139"/>
        <end position="167"/>
    </location>
</feature>
<evidence type="ECO:0000256" key="5">
    <source>
        <dbReference type="ARBA" id="ARBA00022989"/>
    </source>
</evidence>
<dbReference type="EMBL" id="CP060715">
    <property type="protein sequence ID" value="QNN60111.1"/>
    <property type="molecule type" value="Genomic_DNA"/>
</dbReference>
<reference evidence="9 10" key="1">
    <citation type="submission" date="2020-08" db="EMBL/GenBank/DDBJ databases">
        <title>Genome sequence of Erysipelothrix inopinata DSM 15511T.</title>
        <authorList>
            <person name="Hyun D.-W."/>
            <person name="Bae J.-W."/>
        </authorList>
    </citation>
    <scope>NUCLEOTIDE SEQUENCE [LARGE SCALE GENOMIC DNA]</scope>
    <source>
        <strain evidence="9 10">DSM 15511</strain>
    </source>
</reference>
<dbReference type="RefSeq" id="WP_187533243.1">
    <property type="nucleotide sequence ID" value="NZ_CBCSHU010000020.1"/>
</dbReference>
<feature type="transmembrane region" description="Helical" evidence="7">
    <location>
        <begin position="187"/>
        <end position="210"/>
    </location>
</feature>
<keyword evidence="10" id="KW-1185">Reference proteome</keyword>
<dbReference type="KEGG" id="eio:H9L01_06975"/>
<evidence type="ECO:0000256" key="4">
    <source>
        <dbReference type="ARBA" id="ARBA00022692"/>
    </source>
</evidence>
<gene>
    <name evidence="9" type="ORF">H9L01_06975</name>
</gene>
<keyword evidence="2 7" id="KW-0813">Transport</keyword>
<comment type="similarity">
    <text evidence="7">Belongs to the binding-protein-dependent transport system permease family.</text>
</comment>
<evidence type="ECO:0000259" key="8">
    <source>
        <dbReference type="PROSITE" id="PS50928"/>
    </source>
</evidence>
<dbReference type="Pfam" id="PF19300">
    <property type="entry name" value="BPD_transp_1_N"/>
    <property type="match status" value="1"/>
</dbReference>
<feature type="transmembrane region" description="Helical" evidence="7">
    <location>
        <begin position="291"/>
        <end position="317"/>
    </location>
</feature>
<evidence type="ECO:0000313" key="9">
    <source>
        <dbReference type="EMBL" id="QNN60111.1"/>
    </source>
</evidence>
<accession>A0A7G9RWY6</accession>
<dbReference type="Gene3D" id="1.10.3720.10">
    <property type="entry name" value="MetI-like"/>
    <property type="match status" value="1"/>
</dbReference>
<organism evidence="9 10">
    <name type="scientific">Erysipelothrix inopinata</name>
    <dbReference type="NCBI Taxonomy" id="225084"/>
    <lineage>
        <taxon>Bacteria</taxon>
        <taxon>Bacillati</taxon>
        <taxon>Bacillota</taxon>
        <taxon>Erysipelotrichia</taxon>
        <taxon>Erysipelotrichales</taxon>
        <taxon>Erysipelotrichaceae</taxon>
        <taxon>Erysipelothrix</taxon>
    </lineage>
</organism>
<evidence type="ECO:0000256" key="6">
    <source>
        <dbReference type="ARBA" id="ARBA00023136"/>
    </source>
</evidence>